<protein>
    <submittedName>
        <fullName evidence="1">Uncharacterized protein</fullName>
    </submittedName>
</protein>
<evidence type="ECO:0000313" key="2">
    <source>
        <dbReference type="Proteomes" id="UP000324222"/>
    </source>
</evidence>
<name>A0A5B7DEW8_PORTR</name>
<reference evidence="1 2" key="1">
    <citation type="submission" date="2019-05" db="EMBL/GenBank/DDBJ databases">
        <title>Another draft genome of Portunus trituberculatus and its Hox gene families provides insights of decapod evolution.</title>
        <authorList>
            <person name="Jeong J.-H."/>
            <person name="Song I."/>
            <person name="Kim S."/>
            <person name="Choi T."/>
            <person name="Kim D."/>
            <person name="Ryu S."/>
            <person name="Kim W."/>
        </authorList>
    </citation>
    <scope>NUCLEOTIDE SEQUENCE [LARGE SCALE GENOMIC DNA]</scope>
    <source>
        <tissue evidence="1">Muscle</tissue>
    </source>
</reference>
<proteinExistence type="predicted"/>
<dbReference type="AlphaFoldDB" id="A0A5B7DEW8"/>
<organism evidence="1 2">
    <name type="scientific">Portunus trituberculatus</name>
    <name type="common">Swimming crab</name>
    <name type="synonym">Neptunus trituberculatus</name>
    <dbReference type="NCBI Taxonomy" id="210409"/>
    <lineage>
        <taxon>Eukaryota</taxon>
        <taxon>Metazoa</taxon>
        <taxon>Ecdysozoa</taxon>
        <taxon>Arthropoda</taxon>
        <taxon>Crustacea</taxon>
        <taxon>Multicrustacea</taxon>
        <taxon>Malacostraca</taxon>
        <taxon>Eumalacostraca</taxon>
        <taxon>Eucarida</taxon>
        <taxon>Decapoda</taxon>
        <taxon>Pleocyemata</taxon>
        <taxon>Brachyura</taxon>
        <taxon>Eubrachyura</taxon>
        <taxon>Portunoidea</taxon>
        <taxon>Portunidae</taxon>
        <taxon>Portuninae</taxon>
        <taxon>Portunus</taxon>
    </lineage>
</organism>
<evidence type="ECO:0000313" key="1">
    <source>
        <dbReference type="EMBL" id="MPC19971.1"/>
    </source>
</evidence>
<comment type="caution">
    <text evidence="1">The sequence shown here is derived from an EMBL/GenBank/DDBJ whole genome shotgun (WGS) entry which is preliminary data.</text>
</comment>
<dbReference type="EMBL" id="VSRR010000821">
    <property type="protein sequence ID" value="MPC19971.1"/>
    <property type="molecule type" value="Genomic_DNA"/>
</dbReference>
<sequence>MEEGLVLDIDRVFLPVHLNLPAHSSPTIWLPSQATHTPTLTPTHAHTLTLLPGGDLAYLVGDVSCYGGKLLLELCH</sequence>
<gene>
    <name evidence="1" type="ORF">E2C01_012899</name>
</gene>
<keyword evidence="2" id="KW-1185">Reference proteome</keyword>
<dbReference type="Proteomes" id="UP000324222">
    <property type="component" value="Unassembled WGS sequence"/>
</dbReference>
<accession>A0A5B7DEW8</accession>